<protein>
    <recommendedName>
        <fullName evidence="3">ATP-binding protein</fullName>
    </recommendedName>
</protein>
<evidence type="ECO:0000313" key="2">
    <source>
        <dbReference type="Proteomes" id="UP000033632"/>
    </source>
</evidence>
<evidence type="ECO:0000313" key="1">
    <source>
        <dbReference type="EMBL" id="KKB07168.1"/>
    </source>
</evidence>
<dbReference type="EMBL" id="JZEX01000173">
    <property type="protein sequence ID" value="KKB07168.1"/>
    <property type="molecule type" value="Genomic_DNA"/>
</dbReference>
<reference evidence="1 2" key="1">
    <citation type="submission" date="2015-03" db="EMBL/GenBank/DDBJ databases">
        <authorList>
            <person name="Hassan Y.I."/>
            <person name="Lepp D."/>
            <person name="Li X.-Z."/>
            <person name="Zhou T."/>
        </authorList>
    </citation>
    <scope>NUCLEOTIDE SEQUENCE [LARGE SCALE GENOMIC DNA]</scope>
    <source>
        <strain evidence="1 2">BD-c194</strain>
    </source>
</reference>
<dbReference type="PATRIC" id="fig|443610.3.peg.2162"/>
<keyword evidence="2" id="KW-1185">Reference proteome</keyword>
<organism evidence="1 2">
    <name type="scientific">Devosia geojensis</name>
    <dbReference type="NCBI Taxonomy" id="443610"/>
    <lineage>
        <taxon>Bacteria</taxon>
        <taxon>Pseudomonadati</taxon>
        <taxon>Pseudomonadota</taxon>
        <taxon>Alphaproteobacteria</taxon>
        <taxon>Hyphomicrobiales</taxon>
        <taxon>Devosiaceae</taxon>
        <taxon>Devosia</taxon>
    </lineage>
</organism>
<dbReference type="SUPFAM" id="SSF55874">
    <property type="entry name" value="ATPase domain of HSP90 chaperone/DNA topoisomerase II/histidine kinase"/>
    <property type="match status" value="1"/>
</dbReference>
<dbReference type="STRING" id="443610.VE25_19225"/>
<dbReference type="InterPro" id="IPR036890">
    <property type="entry name" value="HATPase_C_sf"/>
</dbReference>
<dbReference type="Proteomes" id="UP000033632">
    <property type="component" value="Unassembled WGS sequence"/>
</dbReference>
<comment type="caution">
    <text evidence="1">The sequence shown here is derived from an EMBL/GenBank/DDBJ whole genome shotgun (WGS) entry which is preliminary data.</text>
</comment>
<dbReference type="AlphaFoldDB" id="A0A0F5FEF4"/>
<dbReference type="RefSeq" id="WP_046110286.1">
    <property type="nucleotide sequence ID" value="NZ_JZEX01000173.1"/>
</dbReference>
<accession>A0A0F5FEF4</accession>
<proteinExistence type="predicted"/>
<sequence>MKASIAGRIRNTNLPKTKTLLPLFEAVMNSFQAIEEAGGQGHVIRIIAERQGSLDEGKPGPIEAFTVIDSGIGFTDANFDSFETVDSPYKATRGGKGLGRFLWLKAFSRVEVESHFRVPDTDGLLCRKFSFVASDEDLPRKALPSDRQKPETSVRLVGYRTPYVDECPRQLDIIAQRLIGHFLPLFLDPDGPALTLSDSADTIDLREFFRDNFQTFATKRSFSVGGHSFTLSGFRLRGALADHHELVYAAHFREVITERLAKFLSNLKNKLNDPGNTSFYYLAFVQGQFLDDKVNSERTDFSIPREAAASDRDAGSSAEDAPSELFADEISLKAIRDGALAAVTEDLKSFLDAINTQKEAALTSYIAEDGPQYRVLMKYKGEFIDDIPPQASKTEMEMALHRQLYQRQVRLKQEGARILSEPAAADNTQEYYARLQKFVEDENEIGKTSLAQYIVHRRVILELLEKYLTQDPDTGDYGLEKTVHSLVFPMRATSDDVPFEQQNLWIIDERLTFHSFLSSDVRLDQVQPLETDSLSRPDLLIFNHPLAFSEDAEPLQSMVVIEFKKPDRTAYQDEDPVTQVYRMVREIRESKKKDRQGRYIRPANQNIPAYCYVICDLTPPVEIRIQNMGARRTPDNLGYYGFNETLNAYYEVISYTKLLSDAQKRNRVLFEKLNLPTTDR</sequence>
<name>A0A0F5FEF4_9HYPH</name>
<dbReference type="OrthoDB" id="2041081at2"/>
<gene>
    <name evidence="1" type="ORF">VE25_19225</name>
</gene>
<evidence type="ECO:0008006" key="3">
    <source>
        <dbReference type="Google" id="ProtNLM"/>
    </source>
</evidence>